<dbReference type="RefSeq" id="WP_190408479.1">
    <property type="nucleotide sequence ID" value="NZ_JACJRF010000035.1"/>
</dbReference>
<feature type="domain" description="Glycosyltransferase 2-like" evidence="1">
    <location>
        <begin position="6"/>
        <end position="129"/>
    </location>
</feature>
<evidence type="ECO:0000313" key="3">
    <source>
        <dbReference type="Proteomes" id="UP000607281"/>
    </source>
</evidence>
<dbReference type="SUPFAM" id="SSF53448">
    <property type="entry name" value="Nucleotide-diphospho-sugar transferases"/>
    <property type="match status" value="1"/>
</dbReference>
<dbReference type="PANTHER" id="PTHR43685">
    <property type="entry name" value="GLYCOSYLTRANSFERASE"/>
    <property type="match status" value="1"/>
</dbReference>
<dbReference type="Pfam" id="PF00535">
    <property type="entry name" value="Glycos_transf_2"/>
    <property type="match status" value="1"/>
</dbReference>
<dbReference type="InterPro" id="IPR001173">
    <property type="entry name" value="Glyco_trans_2-like"/>
</dbReference>
<organism evidence="2 3">
    <name type="scientific">Anabaena subtropica FACHB-260</name>
    <dbReference type="NCBI Taxonomy" id="2692884"/>
    <lineage>
        <taxon>Bacteria</taxon>
        <taxon>Bacillati</taxon>
        <taxon>Cyanobacteriota</taxon>
        <taxon>Cyanophyceae</taxon>
        <taxon>Nostocales</taxon>
        <taxon>Nostocaceae</taxon>
        <taxon>Anabaena</taxon>
    </lineage>
</organism>
<dbReference type="Gene3D" id="3.90.550.10">
    <property type="entry name" value="Spore Coat Polysaccharide Biosynthesis Protein SpsA, Chain A"/>
    <property type="match status" value="1"/>
</dbReference>
<dbReference type="InterPro" id="IPR029044">
    <property type="entry name" value="Nucleotide-diphossugar_trans"/>
</dbReference>
<proteinExistence type="predicted"/>
<dbReference type="Proteomes" id="UP000607281">
    <property type="component" value="Unassembled WGS sequence"/>
</dbReference>
<evidence type="ECO:0000313" key="2">
    <source>
        <dbReference type="EMBL" id="MBD2346057.1"/>
    </source>
</evidence>
<reference evidence="2 3" key="1">
    <citation type="journal article" date="2020" name="ISME J.">
        <title>Comparative genomics reveals insights into cyanobacterial evolution and habitat adaptation.</title>
        <authorList>
            <person name="Chen M.Y."/>
            <person name="Teng W.K."/>
            <person name="Zhao L."/>
            <person name="Hu C.X."/>
            <person name="Zhou Y.K."/>
            <person name="Han B.P."/>
            <person name="Song L.R."/>
            <person name="Shu W.S."/>
        </authorList>
    </citation>
    <scope>NUCLEOTIDE SEQUENCE [LARGE SCALE GENOMIC DNA]</scope>
    <source>
        <strain evidence="2 3">FACHB-260</strain>
    </source>
</reference>
<keyword evidence="3" id="KW-1185">Reference proteome</keyword>
<comment type="caution">
    <text evidence="2">The sequence shown here is derived from an EMBL/GenBank/DDBJ whole genome shotgun (WGS) entry which is preliminary data.</text>
</comment>
<dbReference type="CDD" id="cd00761">
    <property type="entry name" value="Glyco_tranf_GTA_type"/>
    <property type="match status" value="1"/>
</dbReference>
<evidence type="ECO:0000259" key="1">
    <source>
        <dbReference type="Pfam" id="PF00535"/>
    </source>
</evidence>
<gene>
    <name evidence="2" type="ORF">H6G18_18170</name>
</gene>
<protein>
    <submittedName>
        <fullName evidence="2">Glycosyltransferase family 2 protein</fullName>
    </submittedName>
</protein>
<accession>A0ABR8CS91</accession>
<dbReference type="PANTHER" id="PTHR43685:SF14">
    <property type="entry name" value="GLYCOSYLTRANSFERASE 2-LIKE DOMAIN-CONTAINING PROTEIN"/>
    <property type="match status" value="1"/>
</dbReference>
<dbReference type="EMBL" id="JACJRF010000035">
    <property type="protein sequence ID" value="MBD2346057.1"/>
    <property type="molecule type" value="Genomic_DNA"/>
</dbReference>
<name>A0ABR8CS91_9NOST</name>
<dbReference type="NCBIfam" id="NF038302">
    <property type="entry name" value="EPS_HpsE"/>
    <property type="match status" value="1"/>
</dbReference>
<sequence>MINKFTVVICTYNGAERLPHVLNRLQNQVGTEDIYWEVLVVDNNSTDETKQVIQQYRNAWFNQRELRYSFEPEQGLAIARQHAVTEARGELIGFLDDDNIPCQTWVASAYLFAQTHPRAGAYGSQIHGEFEIPPPDNFQRIASLLALTDQGSKVLLYEPKKKVLPPGAGLVVRKQAWLENVPKRCFLQGRVREPYLPGEDLEALLHIQRGGWEIWYNPQMQIAHQIPHWRLNKDYLINLSRGIGLSRYHTRMLSVKLWQAPLMFWLYVLNDMRKIVVHLYRYRGKVKSDLIAACELELFIGSLLSPSYIWAEYIKEYFRKQQRSQKNLSTR</sequence>
<dbReference type="InterPro" id="IPR050834">
    <property type="entry name" value="Glycosyltransf_2"/>
</dbReference>